<dbReference type="NCBIfam" id="TIGR00729">
    <property type="entry name" value="ribonuclease HII"/>
    <property type="match status" value="1"/>
</dbReference>
<keyword evidence="5 8" id="KW-0479">Metal-binding</keyword>
<dbReference type="GO" id="GO:0032299">
    <property type="term" value="C:ribonuclease H2 complex"/>
    <property type="evidence" value="ECO:0007669"/>
    <property type="project" value="EnsemblFungi"/>
</dbReference>
<dbReference type="GO" id="GO:0003723">
    <property type="term" value="F:RNA binding"/>
    <property type="evidence" value="ECO:0007669"/>
    <property type="project" value="UniProtKB-UniRule"/>
</dbReference>
<sequence>MTVEATILPSSEEVEDDSLGEDLTPVEFVPPSLPCEDQDPAETYTFYSEIPSEIGTTSTPCILGVDEAGRGPVLGPMVYAVSYCKVDYKQKLAAVGFDDSKVLTHQTRSDLLEKMCTDEELKSNIGWATTIMTARDISSGMLRPDNHGPYNLNEQAHDTTMALIDQVLKRGVNVVEAYVDTVGPPAKYQDKLSKRFPSIKFTVAKKADSLYPIVSAASICAKVTRDASLIAQDTSGGTWGSGYPSDPRTSAWLHEKIDPVFGWQNIVRFSWQTTRDAFEKSRGVEIEWADDHIKTLSKVTAMFGKQDKPTTVTTGLDMSTRWYGANVSSF</sequence>
<dbReference type="PANTHER" id="PTHR10954:SF7">
    <property type="entry name" value="RIBONUCLEASE H2 SUBUNIT A"/>
    <property type="match status" value="1"/>
</dbReference>
<feature type="binding site" evidence="8">
    <location>
        <position position="180"/>
    </location>
    <ligand>
        <name>a divalent metal cation</name>
        <dbReference type="ChEBI" id="CHEBI:60240"/>
    </ligand>
</feature>
<name>A0A161HNV1_9ASCO</name>
<dbReference type="CDD" id="cd07181">
    <property type="entry name" value="RNase_HII_eukaryota_like"/>
    <property type="match status" value="1"/>
</dbReference>
<evidence type="ECO:0000256" key="6">
    <source>
        <dbReference type="ARBA" id="ARBA00022759"/>
    </source>
</evidence>
<comment type="cofactor">
    <cofactor evidence="8">
        <name>Mn(2+)</name>
        <dbReference type="ChEBI" id="CHEBI:29035"/>
    </cofactor>
    <cofactor evidence="8">
        <name>Mg(2+)</name>
        <dbReference type="ChEBI" id="CHEBI:18420"/>
    </cofactor>
    <text evidence="8">Manganese or magnesium. Binds 1 divalent metal ion per monomer in the absence of substrate. May bind a second metal ion after substrate binding.</text>
</comment>
<dbReference type="AlphaFoldDB" id="A0A161HNV1"/>
<dbReference type="GO" id="GO:0046872">
    <property type="term" value="F:metal ion binding"/>
    <property type="evidence" value="ECO:0007669"/>
    <property type="project" value="UniProtKB-KW"/>
</dbReference>
<reference evidence="12 13" key="1">
    <citation type="submission" date="2016-02" db="EMBL/GenBank/DDBJ databases">
        <title>Complete genome sequence and transcriptome regulation of the pentose utilising yeast Sugiyamaella lignohabitans.</title>
        <authorList>
            <person name="Bellasio M."/>
            <person name="Peymann A."/>
            <person name="Valli M."/>
            <person name="Sipitzky M."/>
            <person name="Graf A."/>
            <person name="Sauer M."/>
            <person name="Marx H."/>
            <person name="Mattanovich D."/>
        </authorList>
    </citation>
    <scope>NUCLEOTIDE SEQUENCE [LARGE SCALE GENOMIC DNA]</scope>
    <source>
        <strain evidence="12 13">CBS 10342</strain>
    </source>
</reference>
<protein>
    <recommendedName>
        <fullName evidence="9">Ribonuclease</fullName>
        <ecNumber evidence="9">3.1.26.4</ecNumber>
    </recommendedName>
</protein>
<evidence type="ECO:0000256" key="2">
    <source>
        <dbReference type="ARBA" id="ARBA00001946"/>
    </source>
</evidence>
<evidence type="ECO:0000256" key="4">
    <source>
        <dbReference type="ARBA" id="ARBA00022722"/>
    </source>
</evidence>
<keyword evidence="6 8" id="KW-0255">Endonuclease</keyword>
<dbReference type="KEGG" id="slb:AWJ20_3531"/>
<evidence type="ECO:0000259" key="11">
    <source>
        <dbReference type="PROSITE" id="PS51975"/>
    </source>
</evidence>
<evidence type="ECO:0000313" key="13">
    <source>
        <dbReference type="Proteomes" id="UP000189580"/>
    </source>
</evidence>
<comment type="function">
    <text evidence="9">Endonuclease that specifically degrades the RNA of RNA-DNA hybrids.</text>
</comment>
<dbReference type="Proteomes" id="UP000189580">
    <property type="component" value="Chromosome b"/>
</dbReference>
<dbReference type="SUPFAM" id="SSF53098">
    <property type="entry name" value="Ribonuclease H-like"/>
    <property type="match status" value="1"/>
</dbReference>
<evidence type="ECO:0000256" key="9">
    <source>
        <dbReference type="RuleBase" id="RU003515"/>
    </source>
</evidence>
<dbReference type="GO" id="GO:0043137">
    <property type="term" value="P:DNA replication, removal of RNA primer"/>
    <property type="evidence" value="ECO:0007669"/>
    <property type="project" value="EnsemblFungi"/>
</dbReference>
<evidence type="ECO:0000256" key="3">
    <source>
        <dbReference type="ARBA" id="ARBA00007058"/>
    </source>
</evidence>
<feature type="region of interest" description="Disordered" evidence="10">
    <location>
        <begin position="1"/>
        <end position="20"/>
    </location>
</feature>
<dbReference type="GO" id="GO:1990516">
    <property type="term" value="P:ribonucleotide excision repair"/>
    <property type="evidence" value="ECO:0007669"/>
    <property type="project" value="EnsemblFungi"/>
</dbReference>
<dbReference type="PANTHER" id="PTHR10954">
    <property type="entry name" value="RIBONUCLEASE H2 SUBUNIT A"/>
    <property type="match status" value="1"/>
</dbReference>
<dbReference type="GO" id="GO:0005634">
    <property type="term" value="C:nucleus"/>
    <property type="evidence" value="ECO:0007669"/>
    <property type="project" value="EnsemblFungi"/>
</dbReference>
<accession>A0A161HNV1</accession>
<dbReference type="PROSITE" id="PS51975">
    <property type="entry name" value="RNASE_H_2"/>
    <property type="match status" value="1"/>
</dbReference>
<evidence type="ECO:0000256" key="8">
    <source>
        <dbReference type="PROSITE-ProRule" id="PRU01319"/>
    </source>
</evidence>
<evidence type="ECO:0000313" key="12">
    <source>
        <dbReference type="EMBL" id="ANB15887.1"/>
    </source>
</evidence>
<dbReference type="InterPro" id="IPR024567">
    <property type="entry name" value="RNase_HII/HIII_dom"/>
</dbReference>
<feature type="binding site" evidence="8">
    <location>
        <position position="66"/>
    </location>
    <ligand>
        <name>a divalent metal cation</name>
        <dbReference type="ChEBI" id="CHEBI:60240"/>
    </ligand>
</feature>
<evidence type="ECO:0000256" key="10">
    <source>
        <dbReference type="SAM" id="MobiDB-lite"/>
    </source>
</evidence>
<proteinExistence type="inferred from homology"/>
<dbReference type="InterPro" id="IPR004649">
    <property type="entry name" value="RNase_H2_suA"/>
</dbReference>
<gene>
    <name evidence="12" type="primary">RNH201</name>
    <name evidence="12" type="ORF">AWJ20_3531</name>
</gene>
<dbReference type="OrthoDB" id="7462577at2759"/>
<dbReference type="EC" id="3.1.26.4" evidence="9"/>
<dbReference type="GO" id="GO:0004523">
    <property type="term" value="F:RNA-DNA hybrid ribonuclease activity"/>
    <property type="evidence" value="ECO:0007669"/>
    <property type="project" value="UniProtKB-UniRule"/>
</dbReference>
<dbReference type="Pfam" id="PF01351">
    <property type="entry name" value="RNase_HII"/>
    <property type="match status" value="1"/>
</dbReference>
<dbReference type="InterPro" id="IPR012337">
    <property type="entry name" value="RNaseH-like_sf"/>
</dbReference>
<comment type="catalytic activity">
    <reaction evidence="1 8 9">
        <text>Endonucleolytic cleavage to 5'-phosphomonoester.</text>
        <dbReference type="EC" id="3.1.26.4"/>
    </reaction>
</comment>
<feature type="domain" description="RNase H type-2" evidence="11">
    <location>
        <begin position="60"/>
        <end position="283"/>
    </location>
</feature>
<keyword evidence="13" id="KW-1185">Reference proteome</keyword>
<dbReference type="Gene3D" id="1.10.10.460">
    <property type="entry name" value="Ribonuclease hii. Domain 2"/>
    <property type="match status" value="1"/>
</dbReference>
<evidence type="ECO:0000256" key="5">
    <source>
        <dbReference type="ARBA" id="ARBA00022723"/>
    </source>
</evidence>
<dbReference type="InterPro" id="IPR023160">
    <property type="entry name" value="RNase_HII_hlx-loop-hlx_cap_dom"/>
</dbReference>
<dbReference type="FunFam" id="1.10.10.460:FF:000001">
    <property type="entry name" value="Ribonuclease"/>
    <property type="match status" value="1"/>
</dbReference>
<dbReference type="RefSeq" id="XP_018738364.1">
    <property type="nucleotide sequence ID" value="XM_018880556.1"/>
</dbReference>
<comment type="similarity">
    <text evidence="3">Belongs to the RNase HII family. Eukaryotic subfamily.</text>
</comment>
<dbReference type="InterPro" id="IPR036397">
    <property type="entry name" value="RNaseH_sf"/>
</dbReference>
<dbReference type="GeneID" id="30035564"/>
<evidence type="ECO:0000256" key="1">
    <source>
        <dbReference type="ARBA" id="ARBA00000077"/>
    </source>
</evidence>
<keyword evidence="7 8" id="KW-0378">Hydrolase</keyword>
<dbReference type="FunFam" id="3.30.420.10:FF:000016">
    <property type="entry name" value="Ribonuclease"/>
    <property type="match status" value="1"/>
</dbReference>
<dbReference type="EMBL" id="CP014503">
    <property type="protein sequence ID" value="ANB15887.1"/>
    <property type="molecule type" value="Genomic_DNA"/>
</dbReference>
<feature type="binding site" evidence="8">
    <location>
        <position position="67"/>
    </location>
    <ligand>
        <name>a divalent metal cation</name>
        <dbReference type="ChEBI" id="CHEBI:60240"/>
    </ligand>
</feature>
<evidence type="ECO:0000256" key="7">
    <source>
        <dbReference type="ARBA" id="ARBA00022801"/>
    </source>
</evidence>
<keyword evidence="4 8" id="KW-0540">Nuclease</keyword>
<dbReference type="Gene3D" id="3.30.420.10">
    <property type="entry name" value="Ribonuclease H-like superfamily/Ribonuclease H"/>
    <property type="match status" value="1"/>
</dbReference>
<dbReference type="InterPro" id="IPR001352">
    <property type="entry name" value="RNase_HII/HIII"/>
</dbReference>
<organism evidence="12 13">
    <name type="scientific">Sugiyamaella lignohabitans</name>
    <dbReference type="NCBI Taxonomy" id="796027"/>
    <lineage>
        <taxon>Eukaryota</taxon>
        <taxon>Fungi</taxon>
        <taxon>Dikarya</taxon>
        <taxon>Ascomycota</taxon>
        <taxon>Saccharomycotina</taxon>
        <taxon>Dipodascomycetes</taxon>
        <taxon>Dipodascales</taxon>
        <taxon>Trichomonascaceae</taxon>
        <taxon>Sugiyamaella</taxon>
    </lineage>
</organism>
<comment type="cofactor">
    <cofactor evidence="2">
        <name>Mg(2+)</name>
        <dbReference type="ChEBI" id="CHEBI:18420"/>
    </cofactor>
</comment>